<evidence type="ECO:0008006" key="10">
    <source>
        <dbReference type="Google" id="ProtNLM"/>
    </source>
</evidence>
<dbReference type="Proteomes" id="UP001359485">
    <property type="component" value="Unassembled WGS sequence"/>
</dbReference>
<feature type="transmembrane region" description="Helical" evidence="5">
    <location>
        <begin position="496"/>
        <end position="520"/>
    </location>
</feature>
<dbReference type="CDD" id="cd00063">
    <property type="entry name" value="FN3"/>
    <property type="match status" value="1"/>
</dbReference>
<gene>
    <name evidence="8" type="ORF">RUM44_001419</name>
</gene>
<feature type="domain" description="Ig-like" evidence="6">
    <location>
        <begin position="89"/>
        <end position="178"/>
    </location>
</feature>
<evidence type="ECO:0000256" key="3">
    <source>
        <dbReference type="ARBA" id="ARBA00023157"/>
    </source>
</evidence>
<keyword evidence="5" id="KW-1133">Transmembrane helix</keyword>
<dbReference type="CDD" id="cd00096">
    <property type="entry name" value="Ig"/>
    <property type="match status" value="1"/>
</dbReference>
<feature type="compositionally biased region" description="Polar residues" evidence="4">
    <location>
        <begin position="535"/>
        <end position="550"/>
    </location>
</feature>
<keyword evidence="9" id="KW-1185">Reference proteome</keyword>
<keyword evidence="2 5" id="KW-0472">Membrane</keyword>
<reference evidence="8 9" key="1">
    <citation type="submission" date="2023-09" db="EMBL/GenBank/DDBJ databases">
        <title>Genomes of two closely related lineages of the louse Polyplax serrata with different host specificities.</title>
        <authorList>
            <person name="Martinu J."/>
            <person name="Tarabai H."/>
            <person name="Stefka J."/>
            <person name="Hypsa V."/>
        </authorList>
    </citation>
    <scope>NUCLEOTIDE SEQUENCE [LARGE SCALE GENOMIC DNA]</scope>
    <source>
        <strain evidence="8">98ZLc_SE</strain>
    </source>
</reference>
<protein>
    <recommendedName>
        <fullName evidence="10">Nephrin/kirre</fullName>
    </recommendedName>
</protein>
<feature type="domain" description="Ig-like" evidence="6">
    <location>
        <begin position="189"/>
        <end position="264"/>
    </location>
</feature>
<evidence type="ECO:0000256" key="2">
    <source>
        <dbReference type="ARBA" id="ARBA00023136"/>
    </source>
</evidence>
<evidence type="ECO:0000313" key="8">
    <source>
        <dbReference type="EMBL" id="KAK6621612.1"/>
    </source>
</evidence>
<dbReference type="Pfam" id="PF13927">
    <property type="entry name" value="Ig_3"/>
    <property type="match status" value="1"/>
</dbReference>
<dbReference type="EMBL" id="JAWJWF010000047">
    <property type="protein sequence ID" value="KAK6621612.1"/>
    <property type="molecule type" value="Genomic_DNA"/>
</dbReference>
<evidence type="ECO:0000256" key="5">
    <source>
        <dbReference type="SAM" id="Phobius"/>
    </source>
</evidence>
<feature type="domain" description="Fibronectin type-III" evidence="7">
    <location>
        <begin position="383"/>
        <end position="478"/>
    </location>
</feature>
<dbReference type="InterPro" id="IPR013162">
    <property type="entry name" value="CD80_C2-set"/>
</dbReference>
<organism evidence="8 9">
    <name type="scientific">Polyplax serrata</name>
    <name type="common">Common mouse louse</name>
    <dbReference type="NCBI Taxonomy" id="468196"/>
    <lineage>
        <taxon>Eukaryota</taxon>
        <taxon>Metazoa</taxon>
        <taxon>Ecdysozoa</taxon>
        <taxon>Arthropoda</taxon>
        <taxon>Hexapoda</taxon>
        <taxon>Insecta</taxon>
        <taxon>Pterygota</taxon>
        <taxon>Neoptera</taxon>
        <taxon>Paraneoptera</taxon>
        <taxon>Psocodea</taxon>
        <taxon>Troctomorpha</taxon>
        <taxon>Phthiraptera</taxon>
        <taxon>Anoplura</taxon>
        <taxon>Polyplacidae</taxon>
        <taxon>Polyplax</taxon>
    </lineage>
</organism>
<dbReference type="InterPro" id="IPR003598">
    <property type="entry name" value="Ig_sub2"/>
</dbReference>
<name>A0ABR1AJZ6_POLSC</name>
<evidence type="ECO:0000259" key="6">
    <source>
        <dbReference type="PROSITE" id="PS50835"/>
    </source>
</evidence>
<dbReference type="SMART" id="SM00408">
    <property type="entry name" value="IGc2"/>
    <property type="match status" value="3"/>
</dbReference>
<dbReference type="InterPro" id="IPR003599">
    <property type="entry name" value="Ig_sub"/>
</dbReference>
<dbReference type="SMART" id="SM00060">
    <property type="entry name" value="FN3"/>
    <property type="match status" value="1"/>
</dbReference>
<dbReference type="Pfam" id="PF08205">
    <property type="entry name" value="C2-set_2"/>
    <property type="match status" value="1"/>
</dbReference>
<feature type="region of interest" description="Disordered" evidence="4">
    <location>
        <begin position="528"/>
        <end position="583"/>
    </location>
</feature>
<dbReference type="Pfam" id="PF00047">
    <property type="entry name" value="ig"/>
    <property type="match status" value="1"/>
</dbReference>
<comment type="caution">
    <text evidence="8">The sequence shown here is derived from an EMBL/GenBank/DDBJ whole genome shotgun (WGS) entry which is preliminary data.</text>
</comment>
<comment type="subcellular location">
    <subcellularLocation>
        <location evidence="1">Membrane</location>
        <topology evidence="1">Single-pass membrane protein</topology>
    </subcellularLocation>
</comment>
<evidence type="ECO:0000256" key="1">
    <source>
        <dbReference type="ARBA" id="ARBA00004167"/>
    </source>
</evidence>
<evidence type="ECO:0000313" key="9">
    <source>
        <dbReference type="Proteomes" id="UP001359485"/>
    </source>
</evidence>
<evidence type="ECO:0000256" key="4">
    <source>
        <dbReference type="SAM" id="MobiDB-lite"/>
    </source>
</evidence>
<dbReference type="InterPro" id="IPR007110">
    <property type="entry name" value="Ig-like_dom"/>
</dbReference>
<proteinExistence type="predicted"/>
<sequence length="757" mass="83109">MSSPTLHPEKDSFSPVLVCSGKPEPVVTWWKGDEQLGRVTPSPGTQIRSEVSLKNLGRGDLHSELTCQATNNNRTQPLTSTVHIDMNFPPLNVQILGSMQSLSAGRRYDLLCQSSGSRPPASITWWKDSERLERTKETTSSDGNTTTSTLSFIASKEDAGKYLSCRSSNTLVSSDELESGWKLEIQYVPECKIELGKSLNKNAIREGSDVYFDCLVKAEPPVYKVEWRHNNRQLHHNIGQGIIISNQSLVLQGVSRSSAGNYSCVGFNSEGDSESNLFHLNILYAPRCRPNQMRVHGIAKAEKATISCSVEANPPEVSFRWLFNNSAESIDVASSHITKSGTVSMVSYTPRTEMDYGTLLCWARNSIGDQKVPCVFHIIAAGRPDPVINCSIGNVSITSFSIKCTEGFNGGLPQSFFLEVLKMTTQGIKTNTTSPFPRFNIENLEAGAQYHLLVYAFNPKGRSEPVVLQASTLRLPEKQLTSEKERRKSVMEMTPLITIAGIIGGALLLMALAIALVLRLQCYRANRRKRHKSGQDSTSSPVSKLDQSGCASGDSDEKNPDVIPQPDTVEEEGRVSYTTKRQRISTIETTSPTRGLLAAGLQGSGPQGYCTLRNGAPLRDMPHLHHPLVGEMSFTSGSCTIPRNHWVGPYPSQPRLTPATGAFGAPTPIRLSKVPRSEEESSADGSLVVPKIESTLRLSYSDNFTIAGGSAKLKTRRHEEKLSLVNRIFGLNLSYVDDVVRRLEFGEGISDFKRLNS</sequence>
<dbReference type="Gene3D" id="2.60.40.10">
    <property type="entry name" value="Immunoglobulins"/>
    <property type="match status" value="5"/>
</dbReference>
<dbReference type="InterPro" id="IPR003961">
    <property type="entry name" value="FN3_dom"/>
</dbReference>
<dbReference type="PANTHER" id="PTHR23278">
    <property type="entry name" value="SIDESTEP PROTEIN"/>
    <property type="match status" value="1"/>
</dbReference>
<dbReference type="InterPro" id="IPR013151">
    <property type="entry name" value="Immunoglobulin_dom"/>
</dbReference>
<feature type="domain" description="Ig-like" evidence="6">
    <location>
        <begin position="286"/>
        <end position="373"/>
    </location>
</feature>
<dbReference type="InterPro" id="IPR036116">
    <property type="entry name" value="FN3_sf"/>
</dbReference>
<dbReference type="SUPFAM" id="SSF48726">
    <property type="entry name" value="Immunoglobulin"/>
    <property type="match status" value="3"/>
</dbReference>
<dbReference type="InterPro" id="IPR036179">
    <property type="entry name" value="Ig-like_dom_sf"/>
</dbReference>
<keyword evidence="3" id="KW-1015">Disulfide bond</keyword>
<evidence type="ECO:0000259" key="7">
    <source>
        <dbReference type="PROSITE" id="PS50853"/>
    </source>
</evidence>
<keyword evidence="5" id="KW-0812">Transmembrane</keyword>
<dbReference type="InterPro" id="IPR013783">
    <property type="entry name" value="Ig-like_fold"/>
</dbReference>
<dbReference type="PANTHER" id="PTHR23278:SF25">
    <property type="entry name" value="GH14967P"/>
    <property type="match status" value="1"/>
</dbReference>
<accession>A0ABR1AJZ6</accession>
<dbReference type="SMART" id="SM00409">
    <property type="entry name" value="IG"/>
    <property type="match status" value="3"/>
</dbReference>
<dbReference type="PROSITE" id="PS50853">
    <property type="entry name" value="FN3"/>
    <property type="match status" value="1"/>
</dbReference>
<dbReference type="PROSITE" id="PS50835">
    <property type="entry name" value="IG_LIKE"/>
    <property type="match status" value="3"/>
</dbReference>
<dbReference type="SUPFAM" id="SSF49265">
    <property type="entry name" value="Fibronectin type III"/>
    <property type="match status" value="1"/>
</dbReference>